<evidence type="ECO:0000313" key="2">
    <source>
        <dbReference type="Proteomes" id="UP000717996"/>
    </source>
</evidence>
<reference evidence="1" key="1">
    <citation type="journal article" date="2020" name="Microb. Genom.">
        <title>Genetic diversity of clinical and environmental Mucorales isolates obtained from an investigation of mucormycosis cases among solid organ transplant recipients.</title>
        <authorList>
            <person name="Nguyen M.H."/>
            <person name="Kaul D."/>
            <person name="Muto C."/>
            <person name="Cheng S.J."/>
            <person name="Richter R.A."/>
            <person name="Bruno V.M."/>
            <person name="Liu G."/>
            <person name="Beyhan S."/>
            <person name="Sundermann A.J."/>
            <person name="Mounaud S."/>
            <person name="Pasculle A.W."/>
            <person name="Nierman W.C."/>
            <person name="Driscoll E."/>
            <person name="Cumbie R."/>
            <person name="Clancy C.J."/>
            <person name="Dupont C.L."/>
        </authorList>
    </citation>
    <scope>NUCLEOTIDE SEQUENCE</scope>
    <source>
        <strain evidence="1">GL16</strain>
    </source>
</reference>
<sequence length="77" mass="8847">MNATENVRGINFKLTYLTPEQVLSTQPTSIYAITIEFDNRYNLLHYISTDTSPPPYSPFSTLQLPSNVYYPNQNTLK</sequence>
<accession>A0A9P6Y6A7</accession>
<dbReference type="Proteomes" id="UP000717996">
    <property type="component" value="Unassembled WGS sequence"/>
</dbReference>
<comment type="caution">
    <text evidence="1">The sequence shown here is derived from an EMBL/GenBank/DDBJ whole genome shotgun (WGS) entry which is preliminary data.</text>
</comment>
<proteinExistence type="predicted"/>
<evidence type="ECO:0000313" key="1">
    <source>
        <dbReference type="EMBL" id="KAG1540493.1"/>
    </source>
</evidence>
<dbReference type="OrthoDB" id="2251114at2759"/>
<organism evidence="1 2">
    <name type="scientific">Rhizopus oryzae</name>
    <name type="common">Mucormycosis agent</name>
    <name type="synonym">Rhizopus arrhizus var. delemar</name>
    <dbReference type="NCBI Taxonomy" id="64495"/>
    <lineage>
        <taxon>Eukaryota</taxon>
        <taxon>Fungi</taxon>
        <taxon>Fungi incertae sedis</taxon>
        <taxon>Mucoromycota</taxon>
        <taxon>Mucoromycotina</taxon>
        <taxon>Mucoromycetes</taxon>
        <taxon>Mucorales</taxon>
        <taxon>Mucorineae</taxon>
        <taxon>Rhizopodaceae</taxon>
        <taxon>Rhizopus</taxon>
    </lineage>
</organism>
<name>A0A9P6Y6A7_RHIOR</name>
<dbReference type="EMBL" id="JAANIT010001399">
    <property type="protein sequence ID" value="KAG1540493.1"/>
    <property type="molecule type" value="Genomic_DNA"/>
</dbReference>
<protein>
    <submittedName>
        <fullName evidence="1">Uncharacterized protein</fullName>
    </submittedName>
</protein>
<gene>
    <name evidence="1" type="ORF">G6F51_008492</name>
</gene>
<dbReference type="AlphaFoldDB" id="A0A9P6Y6A7"/>